<dbReference type="Gene3D" id="1.25.40.20">
    <property type="entry name" value="Ankyrin repeat-containing domain"/>
    <property type="match status" value="2"/>
</dbReference>
<keyword evidence="4" id="KW-0175">Coiled coil</keyword>
<gene>
    <name evidence="7" type="ORF">BCR34DRAFT_286855</name>
</gene>
<keyword evidence="6" id="KW-1133">Transmembrane helix</keyword>
<dbReference type="PROSITE" id="PS50088">
    <property type="entry name" value="ANK_REPEAT"/>
    <property type="match status" value="4"/>
</dbReference>
<evidence type="ECO:0000256" key="6">
    <source>
        <dbReference type="SAM" id="Phobius"/>
    </source>
</evidence>
<evidence type="ECO:0000256" key="3">
    <source>
        <dbReference type="PROSITE-ProRule" id="PRU00023"/>
    </source>
</evidence>
<evidence type="ECO:0000313" key="7">
    <source>
        <dbReference type="EMBL" id="ORY12883.1"/>
    </source>
</evidence>
<dbReference type="Pfam" id="PF12796">
    <property type="entry name" value="Ank_2"/>
    <property type="match status" value="2"/>
</dbReference>
<dbReference type="SUPFAM" id="SSF48403">
    <property type="entry name" value="Ankyrin repeat"/>
    <property type="match status" value="1"/>
</dbReference>
<protein>
    <submittedName>
        <fullName evidence="7">Uncharacterized protein</fullName>
    </submittedName>
</protein>
<dbReference type="GO" id="GO:0016020">
    <property type="term" value="C:membrane"/>
    <property type="evidence" value="ECO:0007669"/>
    <property type="project" value="InterPro"/>
</dbReference>
<keyword evidence="2 3" id="KW-0040">ANK repeat</keyword>
<feature type="region of interest" description="Disordered" evidence="5">
    <location>
        <begin position="104"/>
        <end position="124"/>
    </location>
</feature>
<evidence type="ECO:0000313" key="8">
    <source>
        <dbReference type="Proteomes" id="UP000193144"/>
    </source>
</evidence>
<dbReference type="OrthoDB" id="341259at2759"/>
<evidence type="ECO:0000256" key="2">
    <source>
        <dbReference type="ARBA" id="ARBA00023043"/>
    </source>
</evidence>
<dbReference type="STRING" id="1231657.A0A1Y1ZRL0"/>
<feature type="compositionally biased region" description="Basic and acidic residues" evidence="5">
    <location>
        <begin position="104"/>
        <end position="118"/>
    </location>
</feature>
<dbReference type="EMBL" id="MCFA01000047">
    <property type="protein sequence ID" value="ORY12883.1"/>
    <property type="molecule type" value="Genomic_DNA"/>
</dbReference>
<dbReference type="SMART" id="SM00248">
    <property type="entry name" value="ANK"/>
    <property type="match status" value="6"/>
</dbReference>
<evidence type="ECO:0000256" key="1">
    <source>
        <dbReference type="ARBA" id="ARBA00022737"/>
    </source>
</evidence>
<dbReference type="Gene3D" id="1.20.58.340">
    <property type="entry name" value="Magnesium transport protein CorA, transmembrane region"/>
    <property type="match status" value="1"/>
</dbReference>
<feature type="repeat" description="ANK" evidence="3">
    <location>
        <begin position="400"/>
        <end position="432"/>
    </location>
</feature>
<keyword evidence="8" id="KW-1185">Reference proteome</keyword>
<feature type="coiled-coil region" evidence="4">
    <location>
        <begin position="1026"/>
        <end position="1053"/>
    </location>
</feature>
<dbReference type="AlphaFoldDB" id="A0A1Y1ZRL0"/>
<dbReference type="InterPro" id="IPR036770">
    <property type="entry name" value="Ankyrin_rpt-contain_sf"/>
</dbReference>
<accession>A0A1Y1ZRL0</accession>
<dbReference type="PANTHER" id="PTHR24166">
    <property type="entry name" value="ROLLING PEBBLES, ISOFORM B"/>
    <property type="match status" value="1"/>
</dbReference>
<dbReference type="InterPro" id="IPR050889">
    <property type="entry name" value="Dendritic_Spine_Reg/Scaffold"/>
</dbReference>
<proteinExistence type="predicted"/>
<dbReference type="PROSITE" id="PS50297">
    <property type="entry name" value="ANK_REP_REGION"/>
    <property type="match status" value="4"/>
</dbReference>
<feature type="transmembrane region" description="Helical" evidence="6">
    <location>
        <begin position="1075"/>
        <end position="1095"/>
    </location>
</feature>
<comment type="caution">
    <text evidence="7">The sequence shown here is derived from an EMBL/GenBank/DDBJ whole genome shotgun (WGS) entry which is preliminary data.</text>
</comment>
<keyword evidence="1" id="KW-0677">Repeat</keyword>
<organism evidence="7 8">
    <name type="scientific">Clohesyomyces aquaticus</name>
    <dbReference type="NCBI Taxonomy" id="1231657"/>
    <lineage>
        <taxon>Eukaryota</taxon>
        <taxon>Fungi</taxon>
        <taxon>Dikarya</taxon>
        <taxon>Ascomycota</taxon>
        <taxon>Pezizomycotina</taxon>
        <taxon>Dothideomycetes</taxon>
        <taxon>Pleosporomycetidae</taxon>
        <taxon>Pleosporales</taxon>
        <taxon>Lindgomycetaceae</taxon>
        <taxon>Clohesyomyces</taxon>
    </lineage>
</organism>
<feature type="transmembrane region" description="Helical" evidence="6">
    <location>
        <begin position="1115"/>
        <end position="1138"/>
    </location>
</feature>
<keyword evidence="6" id="KW-0472">Membrane</keyword>
<evidence type="ECO:0000256" key="4">
    <source>
        <dbReference type="SAM" id="Coils"/>
    </source>
</evidence>
<reference evidence="7 8" key="1">
    <citation type="submission" date="2016-07" db="EMBL/GenBank/DDBJ databases">
        <title>Pervasive Adenine N6-methylation of Active Genes in Fungi.</title>
        <authorList>
            <consortium name="DOE Joint Genome Institute"/>
            <person name="Mondo S.J."/>
            <person name="Dannebaum R.O."/>
            <person name="Kuo R.C."/>
            <person name="Labutti K."/>
            <person name="Haridas S."/>
            <person name="Kuo A."/>
            <person name="Salamov A."/>
            <person name="Ahrendt S.R."/>
            <person name="Lipzen A."/>
            <person name="Sullivan W."/>
            <person name="Andreopoulos W.B."/>
            <person name="Clum A."/>
            <person name="Lindquist E."/>
            <person name="Daum C."/>
            <person name="Ramamoorthy G.K."/>
            <person name="Gryganskyi A."/>
            <person name="Culley D."/>
            <person name="Magnuson J.K."/>
            <person name="James T.Y."/>
            <person name="O'Malley M.A."/>
            <person name="Stajich J.E."/>
            <person name="Spatafora J.W."/>
            <person name="Visel A."/>
            <person name="Grigoriev I.V."/>
        </authorList>
    </citation>
    <scope>NUCLEOTIDE SEQUENCE [LARGE SCALE GENOMIC DNA]</scope>
    <source>
        <strain evidence="7 8">CBS 115471</strain>
    </source>
</reference>
<feature type="repeat" description="ANK" evidence="3">
    <location>
        <begin position="432"/>
        <end position="464"/>
    </location>
</feature>
<feature type="repeat" description="ANK" evidence="3">
    <location>
        <begin position="256"/>
        <end position="288"/>
    </location>
</feature>
<feature type="region of interest" description="Disordered" evidence="5">
    <location>
        <begin position="881"/>
        <end position="922"/>
    </location>
</feature>
<dbReference type="InterPro" id="IPR002523">
    <property type="entry name" value="MgTranspt_CorA/ZnTranspt_ZntB"/>
</dbReference>
<dbReference type="PANTHER" id="PTHR24166:SF48">
    <property type="entry name" value="PROTEIN VAPYRIN"/>
    <property type="match status" value="1"/>
</dbReference>
<name>A0A1Y1ZRL0_9PLEO</name>
<dbReference type="InterPro" id="IPR002110">
    <property type="entry name" value="Ankyrin_rpt"/>
</dbReference>
<keyword evidence="6" id="KW-0812">Transmembrane</keyword>
<feature type="repeat" description="ANK" evidence="3">
    <location>
        <begin position="329"/>
        <end position="361"/>
    </location>
</feature>
<evidence type="ECO:0000256" key="5">
    <source>
        <dbReference type="SAM" id="MobiDB-lite"/>
    </source>
</evidence>
<dbReference type="GO" id="GO:0046873">
    <property type="term" value="F:metal ion transmembrane transporter activity"/>
    <property type="evidence" value="ECO:0007669"/>
    <property type="project" value="InterPro"/>
</dbReference>
<feature type="compositionally biased region" description="Polar residues" evidence="5">
    <location>
        <begin position="900"/>
        <end position="914"/>
    </location>
</feature>
<sequence length="1159" mass="128582">MRNLRLFKDKRIEGWERATSVRVTLEIFRHDSTIHPDSTVLDGGGNYWILFFRTNRVVGKSYKMDVVLGVPSPESAPDTQFLHLARFGQMPSLRDNSNVYTRIDIDDQVKEPGTKEPRPPSFRSRLDSTVAEASFDLKETDGISGVALMLRSRSCSLHGKILVGATLLTATRFSSSEEIFVKLDDGTQGSRVTAAAWAAQNGWKDGLDTLLESGHNGYELEDSDGRSALSWAAGNGQNETTDLLLGKANINSQDKEGRTPLSWASGNGHHAMVTRLLKHGAKWTADAENRSPLWWAADGGHESVVEIFLGDQTVINEDTSDLVDSADRNGESPLLRAAQNGHISALRLLVEKGLKHSARNASINSKTCLASYLRTAAEKGLNSLLVVSMELNEIQDPWTEYCEPLCVAARKGHTEIVRLLLSAGADPDSEHNGDTALCISVQNGRENVIKLLLEFGANVRKRGVSGTPRSLVGTGTILAMLAAADDEGRLAKSEDDTNPDTDSRFDATVFSFEVGQSATVFYPTAQKVDSLLAYPKDRSDRGPLNFRWIHLPANNMRWVELLMMRLQEKSNRAYEILKPERWTRRQHLGATGAPHARFMRPLCQAFASGSIIPSGFKGKDPGSFVDSPDVVLFMPFLHWDLRGNSGVCHEQKDLVLKYLNNTYHSLHDRRTLDQYYYHTLPDTKTRDNSQVITRYQGVQGENDLRVVSMVDQLWLWVIRGSGGQPDTVVTCFPSVGKISVDESYAHPDPYDDTDVLESIKRHLRDNPSTVGNANDLAGVIAAVCSRNYLDPGTTLSLSAQKTGVQFSDVYETAIGDIVNKESTLFEAFKGLEANEVAEIKDEISLLHEIKDVLDELNIMSVLYQDQRKVIKALAQVEQSIGAEKHARDTTGSENFPPDELNSSETLPTTVSSTSIDDEHFGKARPGAFVQREDVSFKRDNKTGSAFKNRAQLDGRKATKTGLWSHGGGRHVSGLPTELLDASINDVQGMVERANRAYKALNFLVDLKFRHNNVIDSKRSLELSTETANLTAQIKSSEEKSAALTERIRESTDATQRSARESAYLAQKADKEGRTVMVFTVVTIIFLPLSFMATMFQLNIRQYKRVEVDNNAYLDLGYVSSIMFPISTVVSAVLIWVAFKAEYIERLWLKKRKSNERAGV</sequence>
<dbReference type="Proteomes" id="UP000193144">
    <property type="component" value="Unassembled WGS sequence"/>
</dbReference>
<dbReference type="Pfam" id="PF01544">
    <property type="entry name" value="CorA"/>
    <property type="match status" value="1"/>
</dbReference>